<keyword evidence="14" id="KW-0175">Coiled coil</keyword>
<evidence type="ECO:0000256" key="3">
    <source>
        <dbReference type="ARBA" id="ARBA00005594"/>
    </source>
</evidence>
<evidence type="ECO:0000313" key="18">
    <source>
        <dbReference type="EMBL" id="KAF9331232.1"/>
    </source>
</evidence>
<dbReference type="GO" id="GO:0005737">
    <property type="term" value="C:cytoplasm"/>
    <property type="evidence" value="ECO:0007669"/>
    <property type="project" value="UniProtKB-SubCell"/>
</dbReference>
<name>A0A9P5SME5_9FUNG</name>
<evidence type="ECO:0000256" key="10">
    <source>
        <dbReference type="ARBA" id="ARBA00022840"/>
    </source>
</evidence>
<comment type="subcellular location">
    <subcellularLocation>
        <location evidence="2">Cytoplasm</location>
    </subcellularLocation>
</comment>
<keyword evidence="8" id="KW-0547">Nucleotide-binding</keyword>
<accession>A0A9P5SME5</accession>
<dbReference type="AlphaFoldDB" id="A0A9P5SME5"/>
<evidence type="ECO:0000256" key="15">
    <source>
        <dbReference type="SAM" id="MobiDB-lite"/>
    </source>
</evidence>
<keyword evidence="5" id="KW-0963">Cytoplasm</keyword>
<dbReference type="InterPro" id="IPR009080">
    <property type="entry name" value="tRNAsynth_Ia_anticodon-bd"/>
</dbReference>
<keyword evidence="11" id="KW-0648">Protein biosynthesis</keyword>
<gene>
    <name evidence="18" type="ORF">BG006_005896</name>
</gene>
<evidence type="ECO:0000256" key="1">
    <source>
        <dbReference type="ARBA" id="ARBA00001947"/>
    </source>
</evidence>
<keyword evidence="19" id="KW-1185">Reference proteome</keyword>
<evidence type="ECO:0000313" key="19">
    <source>
        <dbReference type="Proteomes" id="UP000696485"/>
    </source>
</evidence>
<evidence type="ECO:0000256" key="12">
    <source>
        <dbReference type="ARBA" id="ARBA00023146"/>
    </source>
</evidence>
<keyword evidence="6" id="KW-0436">Ligase</keyword>
<dbReference type="GO" id="GO:0006423">
    <property type="term" value="P:cysteinyl-tRNA aminoacylation"/>
    <property type="evidence" value="ECO:0007669"/>
    <property type="project" value="InterPro"/>
</dbReference>
<feature type="coiled-coil region" evidence="14">
    <location>
        <begin position="728"/>
        <end position="755"/>
    </location>
</feature>
<dbReference type="GO" id="GO:0046872">
    <property type="term" value="F:metal ion binding"/>
    <property type="evidence" value="ECO:0007669"/>
    <property type="project" value="UniProtKB-KW"/>
</dbReference>
<dbReference type="CDD" id="cd00672">
    <property type="entry name" value="CysRS_core"/>
    <property type="match status" value="1"/>
</dbReference>
<dbReference type="PANTHER" id="PTHR10890">
    <property type="entry name" value="CYSTEINYL-TRNA SYNTHETASE"/>
    <property type="match status" value="1"/>
</dbReference>
<comment type="caution">
    <text evidence="18">The sequence shown here is derived from an EMBL/GenBank/DDBJ whole genome shotgun (WGS) entry which is preliminary data.</text>
</comment>
<evidence type="ECO:0000256" key="9">
    <source>
        <dbReference type="ARBA" id="ARBA00022833"/>
    </source>
</evidence>
<dbReference type="InterPro" id="IPR015803">
    <property type="entry name" value="Cys-tRNA-ligase"/>
</dbReference>
<dbReference type="EMBL" id="JAAAUY010000339">
    <property type="protein sequence ID" value="KAF9331232.1"/>
    <property type="molecule type" value="Genomic_DNA"/>
</dbReference>
<reference evidence="18" key="1">
    <citation type="journal article" date="2020" name="Fungal Divers.">
        <title>Resolving the Mortierellaceae phylogeny through synthesis of multi-gene phylogenetics and phylogenomics.</title>
        <authorList>
            <person name="Vandepol N."/>
            <person name="Liber J."/>
            <person name="Desiro A."/>
            <person name="Na H."/>
            <person name="Kennedy M."/>
            <person name="Barry K."/>
            <person name="Grigoriev I.V."/>
            <person name="Miller A.N."/>
            <person name="O'Donnell K."/>
            <person name="Stajich J.E."/>
            <person name="Bonito G."/>
        </authorList>
    </citation>
    <scope>NUCLEOTIDE SEQUENCE</scope>
    <source>
        <strain evidence="18">NVP1</strain>
    </source>
</reference>
<dbReference type="InterPro" id="IPR032678">
    <property type="entry name" value="tRNA-synt_1_cat_dom"/>
</dbReference>
<feature type="region of interest" description="Disordered" evidence="15">
    <location>
        <begin position="782"/>
        <end position="807"/>
    </location>
</feature>
<evidence type="ECO:0000256" key="14">
    <source>
        <dbReference type="SAM" id="Coils"/>
    </source>
</evidence>
<evidence type="ECO:0000259" key="17">
    <source>
        <dbReference type="Pfam" id="PF09190"/>
    </source>
</evidence>
<keyword evidence="12" id="KW-0030">Aminoacyl-tRNA synthetase</keyword>
<evidence type="ECO:0000256" key="5">
    <source>
        <dbReference type="ARBA" id="ARBA00022490"/>
    </source>
</evidence>
<dbReference type="EC" id="6.1.1.16" evidence="4"/>
<keyword evidence="9" id="KW-0862">Zinc</keyword>
<evidence type="ECO:0000256" key="2">
    <source>
        <dbReference type="ARBA" id="ARBA00004496"/>
    </source>
</evidence>
<dbReference type="Gene3D" id="1.20.120.1910">
    <property type="entry name" value="Cysteine-tRNA ligase, C-terminal anti-codon recognition domain"/>
    <property type="match status" value="1"/>
</dbReference>
<dbReference type="GO" id="GO:0004817">
    <property type="term" value="F:cysteine-tRNA ligase activity"/>
    <property type="evidence" value="ECO:0007669"/>
    <property type="project" value="UniProtKB-EC"/>
</dbReference>
<organism evidence="18 19">
    <name type="scientific">Podila minutissima</name>
    <dbReference type="NCBI Taxonomy" id="64525"/>
    <lineage>
        <taxon>Eukaryota</taxon>
        <taxon>Fungi</taxon>
        <taxon>Fungi incertae sedis</taxon>
        <taxon>Mucoromycota</taxon>
        <taxon>Mortierellomycotina</taxon>
        <taxon>Mortierellomycetes</taxon>
        <taxon>Mortierellales</taxon>
        <taxon>Mortierellaceae</taxon>
        <taxon>Podila</taxon>
    </lineage>
</organism>
<evidence type="ECO:0000256" key="6">
    <source>
        <dbReference type="ARBA" id="ARBA00022598"/>
    </source>
</evidence>
<dbReference type="InterPro" id="IPR014729">
    <property type="entry name" value="Rossmann-like_a/b/a_fold"/>
</dbReference>
<dbReference type="Pfam" id="PF01406">
    <property type="entry name" value="tRNA-synt_1e"/>
    <property type="match status" value="1"/>
</dbReference>
<feature type="domain" description="tRNA synthetases class I catalytic" evidence="16">
    <location>
        <begin position="106"/>
        <end position="531"/>
    </location>
</feature>
<keyword evidence="7" id="KW-0479">Metal-binding</keyword>
<protein>
    <recommendedName>
        <fullName evidence="4">cysteine--tRNA ligase</fullName>
        <ecNumber evidence="4">6.1.1.16</ecNumber>
    </recommendedName>
    <alternativeName>
        <fullName evidence="13">Cysteinyl-tRNA synthetase</fullName>
    </alternativeName>
</protein>
<evidence type="ECO:0000256" key="4">
    <source>
        <dbReference type="ARBA" id="ARBA00012832"/>
    </source>
</evidence>
<evidence type="ECO:0000256" key="8">
    <source>
        <dbReference type="ARBA" id="ARBA00022741"/>
    </source>
</evidence>
<comment type="similarity">
    <text evidence="3">Belongs to the class-I aminoacyl-tRNA synthetase family.</text>
</comment>
<dbReference type="PRINTS" id="PR00983">
    <property type="entry name" value="TRNASYNTHCYS"/>
</dbReference>
<dbReference type="GO" id="GO:0005524">
    <property type="term" value="F:ATP binding"/>
    <property type="evidence" value="ECO:0007669"/>
    <property type="project" value="UniProtKB-KW"/>
</dbReference>
<feature type="compositionally biased region" description="Basic and acidic residues" evidence="15">
    <location>
        <begin position="792"/>
        <end position="801"/>
    </location>
</feature>
<evidence type="ECO:0000256" key="11">
    <source>
        <dbReference type="ARBA" id="ARBA00022917"/>
    </source>
</evidence>
<dbReference type="InterPro" id="IPR015273">
    <property type="entry name" value="Cys-tRNA-synt_Ia_DALR"/>
</dbReference>
<dbReference type="NCBIfam" id="TIGR00435">
    <property type="entry name" value="cysS"/>
    <property type="match status" value="1"/>
</dbReference>
<dbReference type="Proteomes" id="UP000696485">
    <property type="component" value="Unassembled WGS sequence"/>
</dbReference>
<sequence length="831" mass="92353">MLLLSSSSSAASSSFKHLFRRATLSLTYRTSIKPRLNPATTEALWTNTTKNFSPLFLGRHHSTATNMSGSTATSRKQPTWRVPEGTAVPKLKLYNSMTRTKTDFIPMEGNQVTWYACGPTVYDSTHIGHARNYVSLDILHRVIEDYFGYNVLFVENITDIDDKIIKRARQNHLFNNFKSATTTVTPEAIAKAEAAWKLYAEAELNAIDATAAGQWAAFVEKINKDATLKSTIATSHPKFPMHFSALVEAYDAIEAAKKSPSTTDVAAFCDANKTTLSNLLDKELSHTVSDPKVFRDLAAYWEGEFFKDMDRLGVRRPDVLTRVSEYVPEIVDFVQKIISNGYAYEAEGSVYFDTAAFDGKDGHHYAKLAPWSKGDATLMEESEGSLGIKLSGKKSSMDFALWKASKSGEPAWDSPWGPGRPGWHIECSVMASEVLGSGMDIHSGGIDLAFPHHDNELAQSEAYHQCDQWVNYFTHCGHLHVEGQKMSKSLKNFISVQQALEKYTARQLRYFFLLHQWDTGVDFRDTSMGEAMGVETTFNNFFANTKAMIAEAKHTALDSTGTHNFRRLELDMIKALKEKQSAVHAALCDSINTPNAMAELQSLVSRTNVYIKDAGKNLNVEVVNKVATYVSKMLKTFGLDGVVAEPIGFSSAAEGSVSAEDVAMPYLQVLSTFRDTIRGYAREGRPVQEMLALSDKLRDEDLERLGVSLDDREDGKALIKFIPAEELAAQRQAKIQQAAEKAARKEEAARAKEAVRLAKLEKGKVSHLEMFKQAANASEYGSFEEGTGIPLTDKEGQELPKSRKKKLAKEWDVQKKLHEDYLAEVAKGTIV</sequence>
<dbReference type="SUPFAM" id="SSF47323">
    <property type="entry name" value="Anticodon-binding domain of a subclass of class I aminoacyl-tRNA synthetases"/>
    <property type="match status" value="1"/>
</dbReference>
<dbReference type="SUPFAM" id="SSF52374">
    <property type="entry name" value="Nucleotidylyl transferase"/>
    <property type="match status" value="1"/>
</dbReference>
<evidence type="ECO:0000259" key="16">
    <source>
        <dbReference type="Pfam" id="PF01406"/>
    </source>
</evidence>
<dbReference type="Gene3D" id="3.40.50.620">
    <property type="entry name" value="HUPs"/>
    <property type="match status" value="2"/>
</dbReference>
<keyword evidence="10" id="KW-0067">ATP-binding</keyword>
<dbReference type="Pfam" id="PF09190">
    <property type="entry name" value="DALR_2"/>
    <property type="match status" value="1"/>
</dbReference>
<feature type="domain" description="Cysteinyl-tRNA synthetase class Ia DALR" evidence="17">
    <location>
        <begin position="583"/>
        <end position="639"/>
    </location>
</feature>
<dbReference type="HAMAP" id="MF_00041">
    <property type="entry name" value="Cys_tRNA_synth"/>
    <property type="match status" value="1"/>
</dbReference>
<evidence type="ECO:0000256" key="13">
    <source>
        <dbReference type="ARBA" id="ARBA00031499"/>
    </source>
</evidence>
<evidence type="ECO:0000256" key="7">
    <source>
        <dbReference type="ARBA" id="ARBA00022723"/>
    </source>
</evidence>
<proteinExistence type="inferred from homology"/>
<dbReference type="PANTHER" id="PTHR10890:SF3">
    <property type="entry name" value="CYSTEINE--TRNA LIGASE, CYTOPLASMIC"/>
    <property type="match status" value="1"/>
</dbReference>
<dbReference type="InterPro" id="IPR024909">
    <property type="entry name" value="Cys-tRNA/MSH_ligase"/>
</dbReference>
<comment type="cofactor">
    <cofactor evidence="1">
        <name>Zn(2+)</name>
        <dbReference type="ChEBI" id="CHEBI:29105"/>
    </cofactor>
</comment>